<evidence type="ECO:0000256" key="1">
    <source>
        <dbReference type="ARBA" id="ARBA00006484"/>
    </source>
</evidence>
<comment type="similarity">
    <text evidence="1">Belongs to the short-chain dehydrogenases/reductases (SDR) family.</text>
</comment>
<dbReference type="RefSeq" id="WP_163472263.1">
    <property type="nucleotide sequence ID" value="NZ_JAAGWZ010000001.1"/>
</dbReference>
<sequence>MTALSGAVVLVVGASGGLGSRLADRLVASGAIVARAGHSADGVIRTDLRETTGPRDLIAEVVAEHGRLDGVVIAAGVVAFGPASELADSAVEELFDVNAIGPIRLIRDAFPFLVVSAQAGRDPFVVTLSGVVAESPTAGLAAYSASKAALASFVTAASREFRRSGVRLVDARPGHTATALSEHPIAGSAPAFGAALDPDAVADRIVRAIVEGERDLPSGSF</sequence>
<dbReference type="PANTHER" id="PTHR43391">
    <property type="entry name" value="RETINOL DEHYDROGENASE-RELATED"/>
    <property type="match status" value="1"/>
</dbReference>
<dbReference type="EMBL" id="JAAGWZ010000001">
    <property type="protein sequence ID" value="NEM90633.1"/>
    <property type="molecule type" value="Genomic_DNA"/>
</dbReference>
<dbReference type="GO" id="GO:0016491">
    <property type="term" value="F:oxidoreductase activity"/>
    <property type="evidence" value="ECO:0007669"/>
    <property type="project" value="UniProtKB-KW"/>
</dbReference>
<proteinExistence type="inferred from homology"/>
<name>A0A7C9PM07_9MICO</name>
<evidence type="ECO:0000313" key="4">
    <source>
        <dbReference type="EMBL" id="NEM90633.1"/>
    </source>
</evidence>
<dbReference type="PRINTS" id="PR00081">
    <property type="entry name" value="GDHRDH"/>
</dbReference>
<keyword evidence="2" id="KW-0521">NADP</keyword>
<dbReference type="Proteomes" id="UP000479756">
    <property type="component" value="Unassembled WGS sequence"/>
</dbReference>
<dbReference type="SUPFAM" id="SSF51735">
    <property type="entry name" value="NAD(P)-binding Rossmann-fold domains"/>
    <property type="match status" value="1"/>
</dbReference>
<gene>
    <name evidence="4" type="ORF">G3T37_04620</name>
</gene>
<keyword evidence="3" id="KW-0560">Oxidoreductase</keyword>
<dbReference type="InterPro" id="IPR002347">
    <property type="entry name" value="SDR_fam"/>
</dbReference>
<dbReference type="PANTHER" id="PTHR43391:SF14">
    <property type="entry name" value="DEHYDROGENASE_REDUCTASE SDR FAMILY PROTEIN 7-LIKE"/>
    <property type="match status" value="1"/>
</dbReference>
<dbReference type="Gene3D" id="3.40.50.720">
    <property type="entry name" value="NAD(P)-binding Rossmann-like Domain"/>
    <property type="match status" value="1"/>
</dbReference>
<dbReference type="AlphaFoldDB" id="A0A7C9PM07"/>
<accession>A0A7C9PM07</accession>
<dbReference type="Pfam" id="PF00106">
    <property type="entry name" value="adh_short"/>
    <property type="match status" value="1"/>
</dbReference>
<evidence type="ECO:0000256" key="3">
    <source>
        <dbReference type="ARBA" id="ARBA00023002"/>
    </source>
</evidence>
<comment type="caution">
    <text evidence="4">The sequence shown here is derived from an EMBL/GenBank/DDBJ whole genome shotgun (WGS) entry which is preliminary data.</text>
</comment>
<reference evidence="4 5" key="1">
    <citation type="journal article" date="2014" name="Int. J. Syst. Evol. Microbiol.">
        <title>Description of Galbitalea soli gen. nov., sp. nov., and Frondihabitans sucicola sp. nov.</title>
        <authorList>
            <person name="Kim S.J."/>
            <person name="Lim J.M."/>
            <person name="Ahn J.H."/>
            <person name="Weon H.Y."/>
            <person name="Hamada M."/>
            <person name="Suzuki K."/>
            <person name="Ahn T.Y."/>
            <person name="Kwon S.W."/>
        </authorList>
    </citation>
    <scope>NUCLEOTIDE SEQUENCE [LARGE SCALE GENOMIC DNA]</scope>
    <source>
        <strain evidence="4 5">NBRC 108727</strain>
    </source>
</reference>
<protein>
    <submittedName>
        <fullName evidence="4">SDR family NAD(P)-dependent oxidoreductase</fullName>
    </submittedName>
</protein>
<keyword evidence="5" id="KW-1185">Reference proteome</keyword>
<organism evidence="4 5">
    <name type="scientific">Galbitalea soli</name>
    <dbReference type="NCBI Taxonomy" id="1268042"/>
    <lineage>
        <taxon>Bacteria</taxon>
        <taxon>Bacillati</taxon>
        <taxon>Actinomycetota</taxon>
        <taxon>Actinomycetes</taxon>
        <taxon>Micrococcales</taxon>
        <taxon>Microbacteriaceae</taxon>
        <taxon>Galbitalea</taxon>
    </lineage>
</organism>
<evidence type="ECO:0000313" key="5">
    <source>
        <dbReference type="Proteomes" id="UP000479756"/>
    </source>
</evidence>
<dbReference type="InterPro" id="IPR036291">
    <property type="entry name" value="NAD(P)-bd_dom_sf"/>
</dbReference>
<evidence type="ECO:0000256" key="2">
    <source>
        <dbReference type="ARBA" id="ARBA00022857"/>
    </source>
</evidence>